<comment type="caution">
    <text evidence="2">The sequence shown here is derived from an EMBL/GenBank/DDBJ whole genome shotgun (WGS) entry which is preliminary data.</text>
</comment>
<feature type="transmembrane region" description="Helical" evidence="1">
    <location>
        <begin position="52"/>
        <end position="71"/>
    </location>
</feature>
<proteinExistence type="predicted"/>
<feature type="transmembrane region" description="Helical" evidence="1">
    <location>
        <begin position="250"/>
        <end position="270"/>
    </location>
</feature>
<sequence length="388" mass="42401">MLAETNQMPMLDLARLHFPELVSFLLLLGAPLGLLTGWWNSHQVAHSPTTHTYLRAIIVGGLAGLVGGWAFSSWFVQNNAFIVIAGIFNSHSLTVGTLLHYTIAIVIGASFGLLFQHDVLSPGSSICWGLAYGLFWWFLGPLTLLPTMLHQPIHWSYLYGASFFGSFIGHAVYGIWLGLVYALLDRLWVKLFITSDPLKREIEGAGVHTLLSLLWGALASLAGGLLFSLIMLATGVLPRLASLIGASSPFPGFIVHMIISTIIGMSYGVLFEHEATNVQASLIWGTLYGLAWWFIGPLTILPLLLGVPITWTMQAANILLPSLLGHILYGGLTGVIFLYLQRRHMDWLLIDPRLAAREERLLRPGGTPAPALWLFVLGLGIVLPIILG</sequence>
<gene>
    <name evidence="2" type="ORF">KDK_75980</name>
</gene>
<dbReference type="OrthoDB" id="5644717at2"/>
<keyword evidence="1" id="KW-0472">Membrane</keyword>
<evidence type="ECO:0000313" key="3">
    <source>
        <dbReference type="Proteomes" id="UP000287188"/>
    </source>
</evidence>
<dbReference type="RefSeq" id="WP_126557156.1">
    <property type="nucleotide sequence ID" value="NZ_BIFS01000002.1"/>
</dbReference>
<feature type="transmembrane region" description="Helical" evidence="1">
    <location>
        <begin position="361"/>
        <end position="387"/>
    </location>
</feature>
<feature type="transmembrane region" description="Helical" evidence="1">
    <location>
        <begin position="205"/>
        <end position="230"/>
    </location>
</feature>
<keyword evidence="3" id="KW-1185">Reference proteome</keyword>
<organism evidence="2 3">
    <name type="scientific">Dictyobacter kobayashii</name>
    <dbReference type="NCBI Taxonomy" id="2014872"/>
    <lineage>
        <taxon>Bacteria</taxon>
        <taxon>Bacillati</taxon>
        <taxon>Chloroflexota</taxon>
        <taxon>Ktedonobacteria</taxon>
        <taxon>Ktedonobacterales</taxon>
        <taxon>Dictyobacteraceae</taxon>
        <taxon>Dictyobacter</taxon>
    </lineage>
</organism>
<evidence type="ECO:0000313" key="2">
    <source>
        <dbReference type="EMBL" id="GCE23798.1"/>
    </source>
</evidence>
<feature type="transmembrane region" description="Helical" evidence="1">
    <location>
        <begin position="98"/>
        <end position="115"/>
    </location>
</feature>
<dbReference type="EMBL" id="BIFS01000002">
    <property type="protein sequence ID" value="GCE23798.1"/>
    <property type="molecule type" value="Genomic_DNA"/>
</dbReference>
<feature type="transmembrane region" description="Helical" evidence="1">
    <location>
        <begin position="127"/>
        <end position="145"/>
    </location>
</feature>
<keyword evidence="1" id="KW-0812">Transmembrane</keyword>
<reference evidence="3" key="1">
    <citation type="submission" date="2018-12" db="EMBL/GenBank/DDBJ databases">
        <title>Tengunoibacter tsumagoiensis gen. nov., sp. nov., Dictyobacter kobayashii sp. nov., D. alpinus sp. nov., and D. joshuensis sp. nov. and description of Dictyobacteraceae fam. nov. within the order Ktedonobacterales isolated from Tengu-no-mugimeshi.</title>
        <authorList>
            <person name="Wang C.M."/>
            <person name="Zheng Y."/>
            <person name="Sakai Y."/>
            <person name="Toyoda A."/>
            <person name="Minakuchi Y."/>
            <person name="Abe K."/>
            <person name="Yokota A."/>
            <person name="Yabe S."/>
        </authorList>
    </citation>
    <scope>NUCLEOTIDE SEQUENCE [LARGE SCALE GENOMIC DNA]</scope>
    <source>
        <strain evidence="3">Uno11</strain>
    </source>
</reference>
<keyword evidence="1" id="KW-1133">Transmembrane helix</keyword>
<accession>A0A402AXI0</accession>
<feature type="transmembrane region" description="Helical" evidence="1">
    <location>
        <begin position="282"/>
        <end position="306"/>
    </location>
</feature>
<protein>
    <submittedName>
        <fullName evidence="2">Uncharacterized protein</fullName>
    </submittedName>
</protein>
<name>A0A402AXI0_9CHLR</name>
<feature type="transmembrane region" description="Helical" evidence="1">
    <location>
        <begin position="318"/>
        <end position="340"/>
    </location>
</feature>
<dbReference type="Proteomes" id="UP000287188">
    <property type="component" value="Unassembled WGS sequence"/>
</dbReference>
<evidence type="ECO:0000256" key="1">
    <source>
        <dbReference type="SAM" id="Phobius"/>
    </source>
</evidence>
<feature type="transmembrane region" description="Helical" evidence="1">
    <location>
        <begin position="20"/>
        <end position="40"/>
    </location>
</feature>
<feature type="transmembrane region" description="Helical" evidence="1">
    <location>
        <begin position="157"/>
        <end position="184"/>
    </location>
</feature>
<dbReference type="AlphaFoldDB" id="A0A402AXI0"/>